<feature type="compositionally biased region" description="Basic and acidic residues" evidence="1">
    <location>
        <begin position="121"/>
        <end position="141"/>
    </location>
</feature>
<dbReference type="Proteomes" id="UP000586454">
    <property type="component" value="Unassembled WGS sequence"/>
</dbReference>
<gene>
    <name evidence="3" type="ORF">PEPNEM18_00036</name>
</gene>
<protein>
    <recommendedName>
        <fullName evidence="2">SLH domain-containing protein</fullName>
    </recommendedName>
</protein>
<feature type="domain" description="SLH" evidence="2">
    <location>
        <begin position="149"/>
        <end position="207"/>
    </location>
</feature>
<evidence type="ECO:0000259" key="2">
    <source>
        <dbReference type="PROSITE" id="PS51272"/>
    </source>
</evidence>
<dbReference type="InterPro" id="IPR051465">
    <property type="entry name" value="Cell_Envelope_Struct_Comp"/>
</dbReference>
<feature type="compositionally biased region" description="Basic and acidic residues" evidence="1">
    <location>
        <begin position="62"/>
        <end position="80"/>
    </location>
</feature>
<dbReference type="Pfam" id="PF00395">
    <property type="entry name" value="SLH"/>
    <property type="match status" value="3"/>
</dbReference>
<evidence type="ECO:0000256" key="1">
    <source>
        <dbReference type="SAM" id="MobiDB-lite"/>
    </source>
</evidence>
<feature type="region of interest" description="Disordered" evidence="1">
    <location>
        <begin position="1"/>
        <end position="109"/>
    </location>
</feature>
<dbReference type="PROSITE" id="PS51272">
    <property type="entry name" value="SLH"/>
    <property type="match status" value="3"/>
</dbReference>
<dbReference type="AlphaFoldDB" id="A0A6V6XYJ4"/>
<feature type="compositionally biased region" description="Basic and acidic residues" evidence="1">
    <location>
        <begin position="32"/>
        <end position="54"/>
    </location>
</feature>
<keyword evidence="4" id="KW-1185">Reference proteome</keyword>
<feature type="domain" description="SLH" evidence="2">
    <location>
        <begin position="266"/>
        <end position="329"/>
    </location>
</feature>
<feature type="domain" description="SLH" evidence="2">
    <location>
        <begin position="209"/>
        <end position="265"/>
    </location>
</feature>
<proteinExistence type="predicted"/>
<dbReference type="InterPro" id="IPR001119">
    <property type="entry name" value="SLH_dom"/>
</dbReference>
<dbReference type="EMBL" id="CAIJCS010000007">
    <property type="protein sequence ID" value="CAC9922258.1"/>
    <property type="molecule type" value="Genomic_DNA"/>
</dbReference>
<evidence type="ECO:0000313" key="4">
    <source>
        <dbReference type="Proteomes" id="UP000586454"/>
    </source>
</evidence>
<reference evidence="3 4" key="1">
    <citation type="submission" date="2020-06" db="EMBL/GenBank/DDBJ databases">
        <authorList>
            <person name="Criscuolo A."/>
        </authorList>
    </citation>
    <scope>NUCLEOTIDE SEQUENCE [LARGE SCALE GENOMIC DNA]</scope>
    <source>
        <strain evidence="3">1804121828</strain>
    </source>
</reference>
<accession>A0A6V6XYJ4</accession>
<feature type="compositionally biased region" description="Basic and acidic residues" evidence="1">
    <location>
        <begin position="154"/>
        <end position="163"/>
    </location>
</feature>
<sequence length="386" mass="42213">MEDSDLPGGKTEVEVEVEGHKKGQDDNGSETPGDKKTTVDETGKQPVKPNDEKQGTGVIVKNPDDTIKVTAKDEDGKDVPVEINPDTGEIEVTPGKDVDGPITVVVEDSDLPGGKTEIEIEVNGHEKGRDDNGSNSGKDDGYIWLKPVNPSDNNKVDDNKGNKDKHETAIHKLYIYGYKDNTFRPEGNMTRAEAAAMIARLKGLDMSNNAKPNFSDVKSAWYNSSINAVVNAGYMKGYPDGTFAPNGKITRAEFAQMIMAIDKANGAAVPFADVKGHWAEAAIAQAYGNGRIAGYPDSTFRPNNNITRAEAVTVLNKLFDRSVNENGLAAVRADIVPFVDVTANHWAYFQIIEASNTHQFYRTEQGKVDETWVKLLQTWKQALENR</sequence>
<evidence type="ECO:0000313" key="3">
    <source>
        <dbReference type="EMBL" id="CAC9922258.1"/>
    </source>
</evidence>
<organism evidence="3 4">
    <name type="scientific">Aedoeadaptatus nemausensis</name>
    <dbReference type="NCBI Taxonomy" id="2582829"/>
    <lineage>
        <taxon>Bacteria</taxon>
        <taxon>Bacillati</taxon>
        <taxon>Bacillota</taxon>
        <taxon>Tissierellia</taxon>
        <taxon>Tissierellales</taxon>
        <taxon>Peptoniphilaceae</taxon>
        <taxon>Aedoeadaptatus</taxon>
    </lineage>
</organism>
<dbReference type="PANTHER" id="PTHR43308">
    <property type="entry name" value="OUTER MEMBRANE PROTEIN ALPHA-RELATED"/>
    <property type="match status" value="1"/>
</dbReference>
<feature type="region of interest" description="Disordered" evidence="1">
    <location>
        <begin position="121"/>
        <end position="163"/>
    </location>
</feature>
<name>A0A6V6XYJ4_9FIRM</name>
<feature type="compositionally biased region" description="Basic and acidic residues" evidence="1">
    <location>
        <begin position="11"/>
        <end position="25"/>
    </location>
</feature>
<comment type="caution">
    <text evidence="3">The sequence shown here is derived from an EMBL/GenBank/DDBJ whole genome shotgun (WGS) entry which is preliminary data.</text>
</comment>